<dbReference type="eggNOG" id="ENOG502SYD7">
    <property type="taxonomic scope" value="Eukaryota"/>
</dbReference>
<dbReference type="OrthoDB" id="5281164at2759"/>
<accession>R0K2B6</accession>
<dbReference type="InterPro" id="IPR001810">
    <property type="entry name" value="F-box_dom"/>
</dbReference>
<dbReference type="HOGENOM" id="CLU_1428675_0_0_1"/>
<evidence type="ECO:0000313" key="3">
    <source>
        <dbReference type="Proteomes" id="UP000016935"/>
    </source>
</evidence>
<dbReference type="Pfam" id="PF12937">
    <property type="entry name" value="F-box-like"/>
    <property type="match status" value="1"/>
</dbReference>
<dbReference type="InterPro" id="IPR036047">
    <property type="entry name" value="F-box-like_dom_sf"/>
</dbReference>
<name>R0K2B6_EXST2</name>
<sequence>MQCEVSATPSRFACSDTPVLRLPVELHLDIIKRLDIRDRVNLASTNRYFRFIIPPLTHDELLLAEESAWARSGQLYVCKGCVNFHSWASFADSMRKGKWCRSGMFANSRLCLKCGVNSALYTPGIHLTICNRAHVLCRTCQQLTDQIGHHGMCAACSPNMPSNRRSQYFDHEDEWTYTTTRMPDRNHMQEFSHWPEGQLSRY</sequence>
<evidence type="ECO:0000313" key="2">
    <source>
        <dbReference type="EMBL" id="EOA87283.1"/>
    </source>
</evidence>
<dbReference type="EMBL" id="KB908592">
    <property type="protein sequence ID" value="EOA87283.1"/>
    <property type="molecule type" value="Genomic_DNA"/>
</dbReference>
<proteinExistence type="predicted"/>
<dbReference type="Proteomes" id="UP000016935">
    <property type="component" value="Unassembled WGS sequence"/>
</dbReference>
<dbReference type="RefSeq" id="XP_008025732.1">
    <property type="nucleotide sequence ID" value="XM_008027541.1"/>
</dbReference>
<dbReference type="AlphaFoldDB" id="R0K2B6"/>
<protein>
    <recommendedName>
        <fullName evidence="1">F-box domain-containing protein</fullName>
    </recommendedName>
</protein>
<keyword evidence="3" id="KW-1185">Reference proteome</keyword>
<dbReference type="CDD" id="cd09917">
    <property type="entry name" value="F-box_SF"/>
    <property type="match status" value="1"/>
</dbReference>
<feature type="domain" description="F-box" evidence="1">
    <location>
        <begin position="16"/>
        <end position="72"/>
    </location>
</feature>
<gene>
    <name evidence="2" type="ORF">SETTUDRAFT_153990</name>
</gene>
<dbReference type="GeneID" id="19397362"/>
<evidence type="ECO:0000259" key="1">
    <source>
        <dbReference type="PROSITE" id="PS50181"/>
    </source>
</evidence>
<dbReference type="PROSITE" id="PS50181">
    <property type="entry name" value="FBOX"/>
    <property type="match status" value="1"/>
</dbReference>
<reference evidence="2 3" key="1">
    <citation type="journal article" date="2012" name="PLoS Pathog.">
        <title>Diverse lifestyles and strategies of plant pathogenesis encoded in the genomes of eighteen Dothideomycetes fungi.</title>
        <authorList>
            <person name="Ohm R.A."/>
            <person name="Feau N."/>
            <person name="Henrissat B."/>
            <person name="Schoch C.L."/>
            <person name="Horwitz B.A."/>
            <person name="Barry K.W."/>
            <person name="Condon B.J."/>
            <person name="Copeland A.C."/>
            <person name="Dhillon B."/>
            <person name="Glaser F."/>
            <person name="Hesse C.N."/>
            <person name="Kosti I."/>
            <person name="LaButti K."/>
            <person name="Lindquist E.A."/>
            <person name="Lucas S."/>
            <person name="Salamov A.A."/>
            <person name="Bradshaw R.E."/>
            <person name="Ciuffetti L."/>
            <person name="Hamelin R.C."/>
            <person name="Kema G.H.J."/>
            <person name="Lawrence C."/>
            <person name="Scott J.A."/>
            <person name="Spatafora J.W."/>
            <person name="Turgeon B.G."/>
            <person name="de Wit P.J.G.M."/>
            <person name="Zhong S."/>
            <person name="Goodwin S.B."/>
            <person name="Grigoriev I.V."/>
        </authorList>
    </citation>
    <scope>NUCLEOTIDE SEQUENCE [LARGE SCALE GENOMIC DNA]</scope>
    <source>
        <strain evidence="3">28A</strain>
    </source>
</reference>
<dbReference type="SUPFAM" id="SSF81383">
    <property type="entry name" value="F-box domain"/>
    <property type="match status" value="1"/>
</dbReference>
<organism evidence="2 3">
    <name type="scientific">Exserohilum turcicum (strain 28A)</name>
    <name type="common">Northern leaf blight fungus</name>
    <name type="synonym">Setosphaeria turcica</name>
    <dbReference type="NCBI Taxonomy" id="671987"/>
    <lineage>
        <taxon>Eukaryota</taxon>
        <taxon>Fungi</taxon>
        <taxon>Dikarya</taxon>
        <taxon>Ascomycota</taxon>
        <taxon>Pezizomycotina</taxon>
        <taxon>Dothideomycetes</taxon>
        <taxon>Pleosporomycetidae</taxon>
        <taxon>Pleosporales</taxon>
        <taxon>Pleosporineae</taxon>
        <taxon>Pleosporaceae</taxon>
        <taxon>Exserohilum</taxon>
    </lineage>
</organism>
<reference evidence="2 3" key="2">
    <citation type="journal article" date="2013" name="PLoS Genet.">
        <title>Comparative genome structure, secondary metabolite, and effector coding capacity across Cochliobolus pathogens.</title>
        <authorList>
            <person name="Condon B.J."/>
            <person name="Leng Y."/>
            <person name="Wu D."/>
            <person name="Bushley K.E."/>
            <person name="Ohm R.A."/>
            <person name="Otillar R."/>
            <person name="Martin J."/>
            <person name="Schackwitz W."/>
            <person name="Grimwood J."/>
            <person name="MohdZainudin N."/>
            <person name="Xue C."/>
            <person name="Wang R."/>
            <person name="Manning V.A."/>
            <person name="Dhillon B."/>
            <person name="Tu Z.J."/>
            <person name="Steffenson B.J."/>
            <person name="Salamov A."/>
            <person name="Sun H."/>
            <person name="Lowry S."/>
            <person name="LaButti K."/>
            <person name="Han J."/>
            <person name="Copeland A."/>
            <person name="Lindquist E."/>
            <person name="Barry K."/>
            <person name="Schmutz J."/>
            <person name="Baker S.E."/>
            <person name="Ciuffetti L.M."/>
            <person name="Grigoriev I.V."/>
            <person name="Zhong S."/>
            <person name="Turgeon B.G."/>
        </authorList>
    </citation>
    <scope>NUCLEOTIDE SEQUENCE [LARGE SCALE GENOMIC DNA]</scope>
    <source>
        <strain evidence="3">28A</strain>
    </source>
</reference>